<dbReference type="GO" id="GO:0005634">
    <property type="term" value="C:nucleus"/>
    <property type="evidence" value="ECO:0007669"/>
    <property type="project" value="TreeGrafter"/>
</dbReference>
<sequence length="464" mass="50127">MEASSSEGIAEPENNTLLQDRISGVQSLPREFGRSGAAGSSPPPSKTVGAELERGRIEGVLSEPRQQKEEQGSSSSLASEPLRHRHRPLHSSLPPLPGPPLTEYLSHERFTNRSSSSSGSCESVPHSTLKPQDCPARPSSSPGGEEAARSTDNTRPSQERQTHQGEGQRRSSVAQQVQASMSRLQDEDVRQLLLLSSLVHADVRDSVIMAAHHANEKASGVRGKANAYEGAAVTDRGGVGLVTSIGGYAASAAEASVERLSSHDTFREVNVRSPHPLTLPVRTMPSSPIPYSSASDDSYLRPIQATQQYPATAPSQTPSPLSYSPPLYSPPHPAVPDLRSGSRPEARGQTRQTSVPSQVLSREGAAPVSPTASTRTQSRDQSRPFRCSQCSAAFNRRHDLSRHVRIHEGIRPYFCTQCGRGFSRQDALARHHANARGTCRPHTPMDQRRASGSMGEGEERRYGM</sequence>
<feature type="compositionally biased region" description="Low complexity" evidence="6">
    <location>
        <begin position="114"/>
        <end position="127"/>
    </location>
</feature>
<dbReference type="GO" id="GO:0000978">
    <property type="term" value="F:RNA polymerase II cis-regulatory region sequence-specific DNA binding"/>
    <property type="evidence" value="ECO:0007669"/>
    <property type="project" value="UniProtKB-ARBA"/>
</dbReference>
<feature type="region of interest" description="Disordered" evidence="6">
    <location>
        <begin position="276"/>
        <end position="297"/>
    </location>
</feature>
<dbReference type="Gene3D" id="3.30.160.60">
    <property type="entry name" value="Classic Zinc Finger"/>
    <property type="match status" value="2"/>
</dbReference>
<dbReference type="RefSeq" id="XP_016607402.1">
    <property type="nucleotide sequence ID" value="XM_016753817.1"/>
</dbReference>
<name>A0A0L0HE27_SPIPD</name>
<dbReference type="Pfam" id="PF00096">
    <property type="entry name" value="zf-C2H2"/>
    <property type="match status" value="2"/>
</dbReference>
<dbReference type="AlphaFoldDB" id="A0A0L0HE27"/>
<evidence type="ECO:0000259" key="7">
    <source>
        <dbReference type="PROSITE" id="PS50157"/>
    </source>
</evidence>
<feature type="domain" description="C2H2-type" evidence="7">
    <location>
        <begin position="385"/>
        <end position="412"/>
    </location>
</feature>
<dbReference type="PROSITE" id="PS50157">
    <property type="entry name" value="ZINC_FINGER_C2H2_2"/>
    <property type="match status" value="2"/>
</dbReference>
<dbReference type="eggNOG" id="KOG1721">
    <property type="taxonomic scope" value="Eukaryota"/>
</dbReference>
<dbReference type="PANTHER" id="PTHR24408:SF58">
    <property type="entry name" value="TRANSCRIPTION FACTOR (TFIIIA), PUTATIVE (AFU_ORTHOLOGUE AFUA_1G05150)-RELATED"/>
    <property type="match status" value="1"/>
</dbReference>
<evidence type="ECO:0000313" key="9">
    <source>
        <dbReference type="Proteomes" id="UP000053201"/>
    </source>
</evidence>
<feature type="region of interest" description="Disordered" evidence="6">
    <location>
        <begin position="1"/>
        <end position="182"/>
    </location>
</feature>
<feature type="region of interest" description="Disordered" evidence="6">
    <location>
        <begin position="309"/>
        <end position="385"/>
    </location>
</feature>
<keyword evidence="3 5" id="KW-0863">Zinc-finger</keyword>
<evidence type="ECO:0000313" key="8">
    <source>
        <dbReference type="EMBL" id="KNC99362.1"/>
    </source>
</evidence>
<feature type="domain" description="C2H2-type" evidence="7">
    <location>
        <begin position="413"/>
        <end position="441"/>
    </location>
</feature>
<dbReference type="OrthoDB" id="8922241at2759"/>
<dbReference type="InterPro" id="IPR013087">
    <property type="entry name" value="Znf_C2H2_type"/>
</dbReference>
<keyword evidence="9" id="KW-1185">Reference proteome</keyword>
<organism evidence="8 9">
    <name type="scientific">Spizellomyces punctatus (strain DAOM BR117)</name>
    <dbReference type="NCBI Taxonomy" id="645134"/>
    <lineage>
        <taxon>Eukaryota</taxon>
        <taxon>Fungi</taxon>
        <taxon>Fungi incertae sedis</taxon>
        <taxon>Chytridiomycota</taxon>
        <taxon>Chytridiomycota incertae sedis</taxon>
        <taxon>Chytridiomycetes</taxon>
        <taxon>Spizellomycetales</taxon>
        <taxon>Spizellomycetaceae</taxon>
        <taxon>Spizellomyces</taxon>
    </lineage>
</organism>
<evidence type="ECO:0000256" key="1">
    <source>
        <dbReference type="ARBA" id="ARBA00022723"/>
    </source>
</evidence>
<feature type="compositionally biased region" description="Basic and acidic residues" evidence="6">
    <location>
        <begin position="157"/>
        <end position="169"/>
    </location>
</feature>
<dbReference type="EMBL" id="KQ257458">
    <property type="protein sequence ID" value="KNC99362.1"/>
    <property type="molecule type" value="Genomic_DNA"/>
</dbReference>
<dbReference type="GeneID" id="27688970"/>
<dbReference type="PANTHER" id="PTHR24408">
    <property type="entry name" value="ZINC FINGER PROTEIN"/>
    <property type="match status" value="1"/>
</dbReference>
<dbReference type="FunFam" id="3.30.160.60:FF:000100">
    <property type="entry name" value="Zinc finger 45-like"/>
    <property type="match status" value="1"/>
</dbReference>
<keyword evidence="1" id="KW-0479">Metal-binding</keyword>
<keyword evidence="2" id="KW-0677">Repeat</keyword>
<evidence type="ECO:0000256" key="5">
    <source>
        <dbReference type="PROSITE-ProRule" id="PRU00042"/>
    </source>
</evidence>
<dbReference type="FunFam" id="3.30.160.60:FF:000072">
    <property type="entry name" value="zinc finger protein 143 isoform X1"/>
    <property type="match status" value="1"/>
</dbReference>
<proteinExistence type="predicted"/>
<feature type="compositionally biased region" description="Polar residues" evidence="6">
    <location>
        <begin position="349"/>
        <end position="360"/>
    </location>
</feature>
<feature type="compositionally biased region" description="Polar residues" evidence="6">
    <location>
        <begin position="284"/>
        <end position="296"/>
    </location>
</feature>
<dbReference type="OMA" id="RSHPCPQ"/>
<accession>A0A0L0HE27</accession>
<dbReference type="Proteomes" id="UP000053201">
    <property type="component" value="Unassembled WGS sequence"/>
</dbReference>
<gene>
    <name evidence="8" type="ORF">SPPG_05607</name>
</gene>
<dbReference type="STRING" id="645134.A0A0L0HE27"/>
<dbReference type="PROSITE" id="PS00028">
    <property type="entry name" value="ZINC_FINGER_C2H2_1"/>
    <property type="match status" value="1"/>
</dbReference>
<feature type="compositionally biased region" description="Low complexity" evidence="6">
    <location>
        <begin position="170"/>
        <end position="182"/>
    </location>
</feature>
<dbReference type="SMART" id="SM00355">
    <property type="entry name" value="ZnF_C2H2"/>
    <property type="match status" value="2"/>
</dbReference>
<evidence type="ECO:0000256" key="2">
    <source>
        <dbReference type="ARBA" id="ARBA00022737"/>
    </source>
</evidence>
<reference evidence="8 9" key="1">
    <citation type="submission" date="2009-08" db="EMBL/GenBank/DDBJ databases">
        <title>The Genome Sequence of Spizellomyces punctatus strain DAOM BR117.</title>
        <authorList>
            <consortium name="The Broad Institute Genome Sequencing Platform"/>
            <person name="Russ C."/>
            <person name="Cuomo C."/>
            <person name="Shea T."/>
            <person name="Young S.K."/>
            <person name="Zeng Q."/>
            <person name="Koehrsen M."/>
            <person name="Haas B."/>
            <person name="Borodovsky M."/>
            <person name="Guigo R."/>
            <person name="Alvarado L."/>
            <person name="Berlin A."/>
            <person name="Bochicchio J."/>
            <person name="Borenstein D."/>
            <person name="Chapman S."/>
            <person name="Chen Z."/>
            <person name="Engels R."/>
            <person name="Freedman E."/>
            <person name="Gellesch M."/>
            <person name="Goldberg J."/>
            <person name="Griggs A."/>
            <person name="Gujja S."/>
            <person name="Heiman D."/>
            <person name="Hepburn T."/>
            <person name="Howarth C."/>
            <person name="Jen D."/>
            <person name="Larson L."/>
            <person name="Lewis B."/>
            <person name="Mehta T."/>
            <person name="Park D."/>
            <person name="Pearson M."/>
            <person name="Roberts A."/>
            <person name="Saif S."/>
            <person name="Shenoy N."/>
            <person name="Sisk P."/>
            <person name="Stolte C."/>
            <person name="Sykes S."/>
            <person name="Thomson T."/>
            <person name="Walk T."/>
            <person name="White J."/>
            <person name="Yandava C."/>
            <person name="Burger G."/>
            <person name="Gray M.W."/>
            <person name="Holland P.W.H."/>
            <person name="King N."/>
            <person name="Lang F.B.F."/>
            <person name="Roger A.J."/>
            <person name="Ruiz-Trillo I."/>
            <person name="Lander E."/>
            <person name="Nusbaum C."/>
        </authorList>
    </citation>
    <scope>NUCLEOTIDE SEQUENCE [LARGE SCALE GENOMIC DNA]</scope>
    <source>
        <strain evidence="8 9">DAOM BR117</strain>
    </source>
</reference>
<dbReference type="GO" id="GO:0000981">
    <property type="term" value="F:DNA-binding transcription factor activity, RNA polymerase II-specific"/>
    <property type="evidence" value="ECO:0007669"/>
    <property type="project" value="UniProtKB-ARBA"/>
</dbReference>
<feature type="compositionally biased region" description="Polar residues" evidence="6">
    <location>
        <begin position="1"/>
        <end position="18"/>
    </location>
</feature>
<feature type="region of interest" description="Disordered" evidence="6">
    <location>
        <begin position="433"/>
        <end position="464"/>
    </location>
</feature>
<dbReference type="SUPFAM" id="SSF57667">
    <property type="entry name" value="beta-beta-alpha zinc fingers"/>
    <property type="match status" value="1"/>
</dbReference>
<dbReference type="InterPro" id="IPR036236">
    <property type="entry name" value="Znf_C2H2_sf"/>
</dbReference>
<evidence type="ECO:0000256" key="6">
    <source>
        <dbReference type="SAM" id="MobiDB-lite"/>
    </source>
</evidence>
<protein>
    <recommendedName>
        <fullName evidence="7">C2H2-type domain-containing protein</fullName>
    </recommendedName>
</protein>
<dbReference type="VEuPathDB" id="FungiDB:SPPG_05607"/>
<keyword evidence="4" id="KW-0862">Zinc</keyword>
<feature type="compositionally biased region" description="Low complexity" evidence="6">
    <location>
        <begin position="314"/>
        <end position="326"/>
    </location>
</feature>
<evidence type="ECO:0000256" key="4">
    <source>
        <dbReference type="ARBA" id="ARBA00022833"/>
    </source>
</evidence>
<evidence type="ECO:0000256" key="3">
    <source>
        <dbReference type="ARBA" id="ARBA00022771"/>
    </source>
</evidence>
<dbReference type="GO" id="GO:0008270">
    <property type="term" value="F:zinc ion binding"/>
    <property type="evidence" value="ECO:0007669"/>
    <property type="project" value="UniProtKB-KW"/>
</dbReference>
<dbReference type="InParanoid" id="A0A0L0HE27"/>